<keyword evidence="5" id="KW-0539">Nucleus</keyword>
<evidence type="ECO:0000256" key="4">
    <source>
        <dbReference type="ARBA" id="ARBA00023163"/>
    </source>
</evidence>
<dbReference type="CDD" id="cd10017">
    <property type="entry name" value="B3_DNA"/>
    <property type="match status" value="1"/>
</dbReference>
<evidence type="ECO:0000256" key="1">
    <source>
        <dbReference type="ARBA" id="ARBA00004123"/>
    </source>
</evidence>
<evidence type="ECO:0000256" key="2">
    <source>
        <dbReference type="ARBA" id="ARBA00023015"/>
    </source>
</evidence>
<protein>
    <submittedName>
        <fullName evidence="8">B3 domain-containing protein At2g31720-like</fullName>
    </submittedName>
</protein>
<dbReference type="InterPro" id="IPR005508">
    <property type="entry name" value="At2g31720-like"/>
</dbReference>
<dbReference type="InterPro" id="IPR015300">
    <property type="entry name" value="DNA-bd_pseudobarrel_sf"/>
</dbReference>
<dbReference type="PANTHER" id="PTHR31541">
    <property type="entry name" value="B3 DOMAIN PLANT PROTEIN-RELATED"/>
    <property type="match status" value="1"/>
</dbReference>
<reference evidence="8" key="2">
    <citation type="submission" date="2025-08" db="UniProtKB">
        <authorList>
            <consortium name="RefSeq"/>
        </authorList>
    </citation>
    <scope>IDENTIFICATION</scope>
    <source>
        <tissue evidence="8">Leaf</tissue>
    </source>
</reference>
<feature type="non-terminal residue" evidence="8">
    <location>
        <position position="277"/>
    </location>
</feature>
<evidence type="ECO:0000313" key="8">
    <source>
        <dbReference type="RefSeq" id="XP_010497335.1"/>
    </source>
</evidence>
<organism evidence="7 8">
    <name type="scientific">Camelina sativa</name>
    <name type="common">False flax</name>
    <name type="synonym">Myagrum sativum</name>
    <dbReference type="NCBI Taxonomy" id="90675"/>
    <lineage>
        <taxon>Eukaryota</taxon>
        <taxon>Viridiplantae</taxon>
        <taxon>Streptophyta</taxon>
        <taxon>Embryophyta</taxon>
        <taxon>Tracheophyta</taxon>
        <taxon>Spermatophyta</taxon>
        <taxon>Magnoliopsida</taxon>
        <taxon>eudicotyledons</taxon>
        <taxon>Gunneridae</taxon>
        <taxon>Pentapetalae</taxon>
        <taxon>rosids</taxon>
        <taxon>malvids</taxon>
        <taxon>Brassicales</taxon>
        <taxon>Brassicaceae</taxon>
        <taxon>Camelineae</taxon>
        <taxon>Camelina</taxon>
    </lineage>
</organism>
<dbReference type="GeneID" id="104774426"/>
<reference evidence="7" key="1">
    <citation type="journal article" date="2014" name="Nat. Commun.">
        <title>The emerging biofuel crop Camelina sativa retains a highly undifferentiated hexaploid genome structure.</title>
        <authorList>
            <person name="Kagale S."/>
            <person name="Koh C."/>
            <person name="Nixon J."/>
            <person name="Bollina V."/>
            <person name="Clarke W.E."/>
            <person name="Tuteja R."/>
            <person name="Spillane C."/>
            <person name="Robinson S.J."/>
            <person name="Links M.G."/>
            <person name="Clarke C."/>
            <person name="Higgins E.E."/>
            <person name="Huebert T."/>
            <person name="Sharpe A.G."/>
            <person name="Parkin I.A."/>
        </authorList>
    </citation>
    <scope>NUCLEOTIDE SEQUENCE [LARGE SCALE GENOMIC DNA]</scope>
    <source>
        <strain evidence="7">cv. DH55</strain>
    </source>
</reference>
<evidence type="ECO:0000256" key="5">
    <source>
        <dbReference type="ARBA" id="ARBA00023242"/>
    </source>
</evidence>
<keyword evidence="4" id="KW-0804">Transcription</keyword>
<sequence length="277" mass="31764">RGTTMISCSSGKRKKMIHGCENQDPEQNPNRDACSPSLCHIESKRRGQMVISNTVRRRKAPVRRRKAPVREREAVFQERGRTPEWLVNVMREKNGTDEKMIMREKVLKESDVNKHEARLLIPWNDIVDMDFMNEEELEIVDKHHRKETKKELDFTLVGLNCQTWDLNLRRWDMSSTSSYVLVSGWRKVVFSPVKRLRRGQRFQIWSFRSAPQASLYCSRSSGTSSSSGYGSWSGSRSCSIFNSGSVKDCEGLNLLAEVCEDTTCHEAVQVANEGSSL</sequence>
<feature type="region of interest" description="Disordered" evidence="6">
    <location>
        <begin position="1"/>
        <end position="33"/>
    </location>
</feature>
<feature type="compositionally biased region" description="Polar residues" evidence="6">
    <location>
        <begin position="1"/>
        <end position="10"/>
    </location>
</feature>
<evidence type="ECO:0000313" key="7">
    <source>
        <dbReference type="Proteomes" id="UP000694864"/>
    </source>
</evidence>
<evidence type="ECO:0000256" key="6">
    <source>
        <dbReference type="SAM" id="MobiDB-lite"/>
    </source>
</evidence>
<dbReference type="RefSeq" id="XP_010497335.1">
    <property type="nucleotide sequence ID" value="XM_010499033.1"/>
</dbReference>
<name>A0ABM0Y8V4_CAMSA</name>
<dbReference type="Pfam" id="PF03754">
    <property type="entry name" value="At2g31720-like"/>
    <property type="match status" value="1"/>
</dbReference>
<keyword evidence="3" id="KW-0238">DNA-binding</keyword>
<evidence type="ECO:0000256" key="3">
    <source>
        <dbReference type="ARBA" id="ARBA00023125"/>
    </source>
</evidence>
<dbReference type="InterPro" id="IPR003340">
    <property type="entry name" value="B3_DNA-bd"/>
</dbReference>
<gene>
    <name evidence="8" type="primary">LOC104774426</name>
</gene>
<dbReference type="PANTHER" id="PTHR31541:SF61">
    <property type="entry name" value="TF-B3 DOMAIN-CONTAINING PROTEIN"/>
    <property type="match status" value="1"/>
</dbReference>
<proteinExistence type="predicted"/>
<comment type="subcellular location">
    <subcellularLocation>
        <location evidence="1">Nucleus</location>
    </subcellularLocation>
</comment>
<dbReference type="SUPFAM" id="SSF101936">
    <property type="entry name" value="DNA-binding pseudobarrel domain"/>
    <property type="match status" value="1"/>
</dbReference>
<dbReference type="Proteomes" id="UP000694864">
    <property type="component" value="Unplaced"/>
</dbReference>
<accession>A0ABM0Y8V4</accession>
<keyword evidence="7" id="KW-1185">Reference proteome</keyword>
<dbReference type="Gene3D" id="2.40.330.10">
    <property type="entry name" value="DNA-binding pseudobarrel domain"/>
    <property type="match status" value="1"/>
</dbReference>
<keyword evidence="2" id="KW-0805">Transcription regulation</keyword>
<feature type="non-terminal residue" evidence="8">
    <location>
        <position position="1"/>
    </location>
</feature>